<name>A0A392S8F5_9FABA</name>
<dbReference type="EMBL" id="LXQA010326670">
    <property type="protein sequence ID" value="MCI44146.1"/>
    <property type="molecule type" value="Genomic_DNA"/>
</dbReference>
<accession>A0A392S8F5</accession>
<proteinExistence type="predicted"/>
<keyword evidence="1" id="KW-0695">RNA-directed DNA polymerase</keyword>
<evidence type="ECO:0000313" key="2">
    <source>
        <dbReference type="Proteomes" id="UP000265520"/>
    </source>
</evidence>
<keyword evidence="1" id="KW-0548">Nucleotidyltransferase</keyword>
<keyword evidence="1" id="KW-0808">Transferase</keyword>
<dbReference type="GO" id="GO:0003964">
    <property type="term" value="F:RNA-directed DNA polymerase activity"/>
    <property type="evidence" value="ECO:0007669"/>
    <property type="project" value="UniProtKB-KW"/>
</dbReference>
<dbReference type="AlphaFoldDB" id="A0A392S8F5"/>
<keyword evidence="2" id="KW-1185">Reference proteome</keyword>
<dbReference type="Proteomes" id="UP000265520">
    <property type="component" value="Unassembled WGS sequence"/>
</dbReference>
<evidence type="ECO:0000313" key="1">
    <source>
        <dbReference type="EMBL" id="MCI44146.1"/>
    </source>
</evidence>
<organism evidence="1 2">
    <name type="scientific">Trifolium medium</name>
    <dbReference type="NCBI Taxonomy" id="97028"/>
    <lineage>
        <taxon>Eukaryota</taxon>
        <taxon>Viridiplantae</taxon>
        <taxon>Streptophyta</taxon>
        <taxon>Embryophyta</taxon>
        <taxon>Tracheophyta</taxon>
        <taxon>Spermatophyta</taxon>
        <taxon>Magnoliopsida</taxon>
        <taxon>eudicotyledons</taxon>
        <taxon>Gunneridae</taxon>
        <taxon>Pentapetalae</taxon>
        <taxon>rosids</taxon>
        <taxon>fabids</taxon>
        <taxon>Fabales</taxon>
        <taxon>Fabaceae</taxon>
        <taxon>Papilionoideae</taxon>
        <taxon>50 kb inversion clade</taxon>
        <taxon>NPAAA clade</taxon>
        <taxon>Hologalegina</taxon>
        <taxon>IRL clade</taxon>
        <taxon>Trifolieae</taxon>
        <taxon>Trifolium</taxon>
    </lineage>
</organism>
<comment type="caution">
    <text evidence="1">The sequence shown here is derived from an EMBL/GenBank/DDBJ whole genome shotgun (WGS) entry which is preliminary data.</text>
</comment>
<feature type="non-terminal residue" evidence="1">
    <location>
        <position position="78"/>
    </location>
</feature>
<reference evidence="1 2" key="1">
    <citation type="journal article" date="2018" name="Front. Plant Sci.">
        <title>Red Clover (Trifolium pratense) and Zigzag Clover (T. medium) - A Picture of Genomic Similarities and Differences.</title>
        <authorList>
            <person name="Dluhosova J."/>
            <person name="Istvanek J."/>
            <person name="Nedelnik J."/>
            <person name="Repkova J."/>
        </authorList>
    </citation>
    <scope>NUCLEOTIDE SEQUENCE [LARGE SCALE GENOMIC DNA]</scope>
    <source>
        <strain evidence="2">cv. 10/8</strain>
        <tissue evidence="1">Leaf</tissue>
    </source>
</reference>
<protein>
    <submittedName>
        <fullName evidence="1">RNA-directed DNA polymerase (Reverse transcriptase)</fullName>
    </submittedName>
</protein>
<sequence length="78" mass="9173">MGFVLKEKLRGLKARLKEWNKVEFGNVEGRLKKLVEDIQDLDVRGEITGLDPQEVILRKALFDDFWKLQKFREASIVQ</sequence>